<dbReference type="InterPro" id="IPR016158">
    <property type="entry name" value="Cullin_homology"/>
</dbReference>
<dbReference type="SUPFAM" id="SSF74788">
    <property type="entry name" value="Cullin repeat-like"/>
    <property type="match status" value="1"/>
</dbReference>
<dbReference type="PANTHER" id="PTHR11932">
    <property type="entry name" value="CULLIN"/>
    <property type="match status" value="1"/>
</dbReference>
<dbReference type="InterPro" id="IPR016157">
    <property type="entry name" value="Cullin_CS"/>
</dbReference>
<name>A0AAD5TM17_9FUNG</name>
<dbReference type="Gene3D" id="1.10.10.10">
    <property type="entry name" value="Winged helix-like DNA-binding domain superfamily/Winged helix DNA-binding domain"/>
    <property type="match status" value="1"/>
</dbReference>
<dbReference type="SUPFAM" id="SSF75632">
    <property type="entry name" value="Cullin homology domain"/>
    <property type="match status" value="1"/>
</dbReference>
<comment type="similarity">
    <text evidence="1 4 5">Belongs to the cullin family.</text>
</comment>
<evidence type="ECO:0000256" key="6">
    <source>
        <dbReference type="SAM" id="MobiDB-lite"/>
    </source>
</evidence>
<dbReference type="InterPro" id="IPR016159">
    <property type="entry name" value="Cullin_repeat-like_dom_sf"/>
</dbReference>
<evidence type="ECO:0000313" key="8">
    <source>
        <dbReference type="EMBL" id="KAJ3180515.1"/>
    </source>
</evidence>
<dbReference type="PROSITE" id="PS01256">
    <property type="entry name" value="CULLIN_1"/>
    <property type="match status" value="1"/>
</dbReference>
<keyword evidence="2" id="KW-1017">Isopeptide bond</keyword>
<dbReference type="FunFam" id="1.20.1310.10:FF:000002">
    <property type="entry name" value="cullin-3 isoform X1"/>
    <property type="match status" value="1"/>
</dbReference>
<evidence type="ECO:0000256" key="4">
    <source>
        <dbReference type="PROSITE-ProRule" id="PRU00330"/>
    </source>
</evidence>
<dbReference type="SMART" id="SM00884">
    <property type="entry name" value="Cullin_Nedd8"/>
    <property type="match status" value="1"/>
</dbReference>
<evidence type="ECO:0000256" key="2">
    <source>
        <dbReference type="ARBA" id="ARBA00022499"/>
    </source>
</evidence>
<feature type="region of interest" description="Disordered" evidence="6">
    <location>
        <begin position="1"/>
        <end position="24"/>
    </location>
</feature>
<dbReference type="Pfam" id="PF00888">
    <property type="entry name" value="Cullin"/>
    <property type="match status" value="1"/>
</dbReference>
<feature type="region of interest" description="Disordered" evidence="6">
    <location>
        <begin position="357"/>
        <end position="377"/>
    </location>
</feature>
<dbReference type="InterPro" id="IPR036390">
    <property type="entry name" value="WH_DNA-bd_sf"/>
</dbReference>
<feature type="domain" description="Cullin family profile" evidence="7">
    <location>
        <begin position="427"/>
        <end position="664"/>
    </location>
</feature>
<dbReference type="AlphaFoldDB" id="A0AAD5TM17"/>
<dbReference type="Pfam" id="PF10557">
    <property type="entry name" value="Cullin_Nedd8"/>
    <property type="match status" value="1"/>
</dbReference>
<protein>
    <submittedName>
        <fullName evidence="8">Cullin-3</fullName>
    </submittedName>
</protein>
<dbReference type="InterPro" id="IPR019559">
    <property type="entry name" value="Cullin_neddylation_domain"/>
</dbReference>
<dbReference type="FunFam" id="1.20.1310.10:FF:000001">
    <property type="entry name" value="Cullin 3"/>
    <property type="match status" value="1"/>
</dbReference>
<dbReference type="GO" id="GO:0007165">
    <property type="term" value="P:signal transduction"/>
    <property type="evidence" value="ECO:0007669"/>
    <property type="project" value="UniProtKB-ARBA"/>
</dbReference>
<dbReference type="InterPro" id="IPR045093">
    <property type="entry name" value="Cullin"/>
</dbReference>
<dbReference type="InterPro" id="IPR001373">
    <property type="entry name" value="Cullin_N"/>
</dbReference>
<dbReference type="SMART" id="SM00182">
    <property type="entry name" value="CULLIN"/>
    <property type="match status" value="1"/>
</dbReference>
<keyword evidence="9" id="KW-1185">Reference proteome</keyword>
<dbReference type="PROSITE" id="PS50069">
    <property type="entry name" value="CULLIN_2"/>
    <property type="match status" value="1"/>
</dbReference>
<keyword evidence="3" id="KW-0832">Ubl conjugation</keyword>
<reference evidence="8" key="1">
    <citation type="submission" date="2020-05" db="EMBL/GenBank/DDBJ databases">
        <title>Phylogenomic resolution of chytrid fungi.</title>
        <authorList>
            <person name="Stajich J.E."/>
            <person name="Amses K."/>
            <person name="Simmons R."/>
            <person name="Seto K."/>
            <person name="Myers J."/>
            <person name="Bonds A."/>
            <person name="Quandt C.A."/>
            <person name="Barry K."/>
            <person name="Liu P."/>
            <person name="Grigoriev I."/>
            <person name="Longcore J.E."/>
            <person name="James T.Y."/>
        </authorList>
    </citation>
    <scope>NUCLEOTIDE SEQUENCE</scope>
    <source>
        <strain evidence="8">JEL0379</strain>
    </source>
</reference>
<accession>A0AAD5TM17</accession>
<evidence type="ECO:0000313" key="9">
    <source>
        <dbReference type="Proteomes" id="UP001212152"/>
    </source>
</evidence>
<proteinExistence type="inferred from homology"/>
<comment type="caution">
    <text evidence="8">The sequence shown here is derived from an EMBL/GenBank/DDBJ whole genome shotgun (WGS) entry which is preliminary data.</text>
</comment>
<evidence type="ECO:0000259" key="7">
    <source>
        <dbReference type="PROSITE" id="PS50069"/>
    </source>
</evidence>
<dbReference type="GO" id="GO:0010468">
    <property type="term" value="P:regulation of gene expression"/>
    <property type="evidence" value="ECO:0007669"/>
    <property type="project" value="UniProtKB-ARBA"/>
</dbReference>
<dbReference type="InterPro" id="IPR036317">
    <property type="entry name" value="Cullin_homology_sf"/>
</dbReference>
<evidence type="ECO:0000256" key="3">
    <source>
        <dbReference type="ARBA" id="ARBA00022843"/>
    </source>
</evidence>
<organism evidence="8 9">
    <name type="scientific">Geranomyces variabilis</name>
    <dbReference type="NCBI Taxonomy" id="109894"/>
    <lineage>
        <taxon>Eukaryota</taxon>
        <taxon>Fungi</taxon>
        <taxon>Fungi incertae sedis</taxon>
        <taxon>Chytridiomycota</taxon>
        <taxon>Chytridiomycota incertae sedis</taxon>
        <taxon>Chytridiomycetes</taxon>
        <taxon>Spizellomycetales</taxon>
        <taxon>Powellomycetaceae</taxon>
        <taxon>Geranomyces</taxon>
    </lineage>
</organism>
<dbReference type="FunFam" id="1.10.10.10:FF:000091">
    <property type="entry name" value="Cullin 3"/>
    <property type="match status" value="1"/>
</dbReference>
<dbReference type="GO" id="GO:0000278">
    <property type="term" value="P:mitotic cell cycle"/>
    <property type="evidence" value="ECO:0007669"/>
    <property type="project" value="UniProtKB-ARBA"/>
</dbReference>
<evidence type="ECO:0000256" key="5">
    <source>
        <dbReference type="RuleBase" id="RU003829"/>
    </source>
</evidence>
<sequence>MNPAAAVSSRRPKAPPKIRPPQRRVNGEDQFDQVWENLAHAIRVICCHNAGCLSFEELYRNGYNMVLYKHGRKLYEGVRTVVSEHLYNVARDKIVPVFPQTAPGGGMTGATEYLRLLGNMFDDHSTCLGMIRDILLYMNKVYVPSNNLLPVYDLGLDIFRDVVARSTTYPIGKHLVDALLYHIRLERDGEIIDRLVVKHVIDMLSALTSTTVLPRLGTEATVYDVDFETKFLETSTAFYQMEGQTYIRECDATEYLRKAAKRLAEEEARTSNYLVPTTEGKIRHVVEEQLLEHHVKTVIDMENSGMVPMMSNEKIDDLGRMYKLFGRVSNGHNEMRETLSAYIEELVRGVNETAGGVPVADTAAPEQPASRPQSASATQSNPILWVEEILRIKGKLEVILKRSMDADRTFETTINDALQRSINKNKRAPEFVSLFIDENLKKGLKGKTEEEIDSLLDKTVTLFRFVEEKDIFERYYKQHLAKRLLFGKSVSEDAEKSMIGKLKVECGYQFTAKWEGMFNDMRMSSDLMTEYRTYLTKSLTVPKNITELSISILTTTFWPMNSIGAGEACLFPPEITASLEHFSKFYHMKHSGRRLTWSPQFGSADLRATFDKGKKEINVSTYGMIVLVGAFNACEAGEEVELSRIANLTGIPDADLKRTLQSLALGKHKILLKSTKGKEILPGDKFRVNTAFTSPLHKIKIQQISAAAANGGSLENDAERVSTMEKIDETRKHQIEACIVRIMKSRKRMDHNNLVAEVISQTSARFTPSPVLVKKRIESLIEREYLERDKADRKRYNYLA</sequence>
<gene>
    <name evidence="8" type="primary">CUL3</name>
    <name evidence="8" type="ORF">HDU87_002024</name>
</gene>
<dbReference type="InterPro" id="IPR036388">
    <property type="entry name" value="WH-like_DNA-bd_sf"/>
</dbReference>
<feature type="compositionally biased region" description="Basic residues" evidence="6">
    <location>
        <begin position="10"/>
        <end position="22"/>
    </location>
</feature>
<dbReference type="SUPFAM" id="SSF46785">
    <property type="entry name" value="Winged helix' DNA-binding domain"/>
    <property type="match status" value="1"/>
</dbReference>
<dbReference type="Proteomes" id="UP001212152">
    <property type="component" value="Unassembled WGS sequence"/>
</dbReference>
<dbReference type="InterPro" id="IPR059120">
    <property type="entry name" value="Cullin-like_AB"/>
</dbReference>
<dbReference type="GO" id="GO:0006950">
    <property type="term" value="P:response to stress"/>
    <property type="evidence" value="ECO:0007669"/>
    <property type="project" value="UniProtKB-ARBA"/>
</dbReference>
<evidence type="ECO:0000256" key="1">
    <source>
        <dbReference type="ARBA" id="ARBA00006019"/>
    </source>
</evidence>
<dbReference type="GO" id="GO:0006915">
    <property type="term" value="P:apoptotic process"/>
    <property type="evidence" value="ECO:0007669"/>
    <property type="project" value="UniProtKB-ARBA"/>
</dbReference>
<dbReference type="EMBL" id="JADGJQ010000016">
    <property type="protein sequence ID" value="KAJ3180515.1"/>
    <property type="molecule type" value="Genomic_DNA"/>
</dbReference>
<dbReference type="Gene3D" id="3.30.230.130">
    <property type="entry name" value="Cullin, Chain C, Domain 2"/>
    <property type="match status" value="1"/>
</dbReference>
<dbReference type="GO" id="GO:0005737">
    <property type="term" value="C:cytoplasm"/>
    <property type="evidence" value="ECO:0007669"/>
    <property type="project" value="UniProtKB-ARBA"/>
</dbReference>
<dbReference type="Gene3D" id="1.20.1310.10">
    <property type="entry name" value="Cullin Repeats"/>
    <property type="match status" value="4"/>
</dbReference>
<dbReference type="GO" id="GO:0080090">
    <property type="term" value="P:regulation of primary metabolic process"/>
    <property type="evidence" value="ECO:0007669"/>
    <property type="project" value="UniProtKB-ARBA"/>
</dbReference>
<dbReference type="Pfam" id="PF26557">
    <property type="entry name" value="Cullin_AB"/>
    <property type="match status" value="1"/>
</dbReference>
<dbReference type="GO" id="GO:0031461">
    <property type="term" value="C:cullin-RING ubiquitin ligase complex"/>
    <property type="evidence" value="ECO:0007669"/>
    <property type="project" value="InterPro"/>
</dbReference>
<dbReference type="GO" id="GO:0031625">
    <property type="term" value="F:ubiquitin protein ligase binding"/>
    <property type="evidence" value="ECO:0007669"/>
    <property type="project" value="InterPro"/>
</dbReference>
<dbReference type="GO" id="GO:0043161">
    <property type="term" value="P:proteasome-mediated ubiquitin-dependent protein catabolic process"/>
    <property type="evidence" value="ECO:0007669"/>
    <property type="project" value="UniProtKB-ARBA"/>
</dbReference>